<name>A0A8I3MGG1_CANLF</name>
<reference evidence="3" key="2">
    <citation type="submission" date="2025-08" db="UniProtKB">
        <authorList>
            <consortium name="Ensembl"/>
        </authorList>
    </citation>
    <scope>IDENTIFICATION</scope>
    <source>
        <strain evidence="3">Boxer</strain>
    </source>
</reference>
<dbReference type="OrthoDB" id="9837956at2759"/>
<dbReference type="GeneTree" id="ENSGT00940000163150"/>
<feature type="region of interest" description="Disordered" evidence="2">
    <location>
        <begin position="244"/>
        <end position="265"/>
    </location>
</feature>
<organism evidence="3 4">
    <name type="scientific">Canis lupus familiaris</name>
    <name type="common">Dog</name>
    <name type="synonym">Canis familiaris</name>
    <dbReference type="NCBI Taxonomy" id="9615"/>
    <lineage>
        <taxon>Eukaryota</taxon>
        <taxon>Metazoa</taxon>
        <taxon>Chordata</taxon>
        <taxon>Craniata</taxon>
        <taxon>Vertebrata</taxon>
        <taxon>Euteleostomi</taxon>
        <taxon>Mammalia</taxon>
        <taxon>Eutheria</taxon>
        <taxon>Laurasiatheria</taxon>
        <taxon>Carnivora</taxon>
        <taxon>Caniformia</taxon>
        <taxon>Canidae</taxon>
        <taxon>Canis</taxon>
    </lineage>
</organism>
<sequence length="1079" mass="118984">MNRFRNMRRMEPFQGPSKWVPTLGELQKTLQKGEYLPLRPLPMFESNFVQVTNRGAPVYVHHRTNRLTMGVAASLPGLVLPDILLIAQPPEGKECSNLVLTRMLPLDLAHLYVHDLSAWRLKLRLVTGRYYYLELDAPDKEVGFLFDRWIRLINLLQEPATTWAPRTLNTPTTDLAHVVPPASTWRLQAQPQSKRSVMIVEPTFPYKLLASQRQKKAKTLKRKFKSQAVGDSVPLIWSQMEHAKAKKKSAEKSQPHLHPDRSQTQIQISEKPSITIRTIFSIISNTINHTQSSSKPCSSDSDLGTVLGGLVETPVRCISEESAGPSLAGSYENLDPYLWQQDIEHLIDPDSSTLSSSSFSPAPGPPAFYLRAPYSSFRKHKERPRVPGSGQRQRLPPSQKTQSIRATSWKVPFILDQSKKVSAAHAPTQKTSTGAGPSRRVPVAPVASQKAPVTRGPSRKVPPALATSQKAPTIHGSARKAPPAPAISRKAPVVSVPSRKAPPGLAIPQKATAIPVLSQKAQPIPALPPKTAPHTVRNRKSLFLPTPSQRALISPTQDQGTLDEVDLGMLPRLGSMRNVPKRSKREGMPEPMMFVSTHEMDLVETRTKKTSLELPFTTTERESSEVVISKAHEINVDGLKGRSWLEDKVQRKKEERALDIPGFKSKEMRQQHKWLKTEELTIEGPPEEQSRPFSVEGLTLAKLIIMANSKEPPQRPPVVRLPSWLSVAQVSAMPTESTVPTKPHKEPPAEKTPVVAKEKPPVHTWVPPPEKTPVVAKEKPPVHTWVPPPEKTPVVAKEKPPVHTWVPPPEKTLVAAREQSPVRSWVPSPEKTPVAAKEQSLLDSWVSSSEGTSVEAKEQSPVRSWVPSSEGTPVAAKEQSPAQSWVPSSEGTPGVAKEQSPARSWISSLEGAPGAAREQSQVSPWVKGKMHEWAEKSKHSWVEQEAKVERSSQDSTGPSEVYYLHELESSSRNTDTASPPPIPLPASEWESTPQSPMSLSPISKMEPGISSESSVPQEPQELKEMSDHSPLTITDLSSEVLPSPLEAESVTDVATSGEKTDELDAFSPSASMHSWESPQ</sequence>
<dbReference type="Pfam" id="PF12480">
    <property type="entry name" value="GARIL_Rab2_bd"/>
    <property type="match status" value="1"/>
</dbReference>
<feature type="region of interest" description="Disordered" evidence="2">
    <location>
        <begin position="735"/>
        <end position="1079"/>
    </location>
</feature>
<feature type="compositionally biased region" description="Polar residues" evidence="2">
    <location>
        <begin position="880"/>
        <end position="891"/>
    </location>
</feature>
<feature type="region of interest" description="Disordered" evidence="2">
    <location>
        <begin position="379"/>
        <end position="505"/>
    </location>
</feature>
<proteinExistence type="inferred from homology"/>
<dbReference type="PANTHER" id="PTHR22574:SF12">
    <property type="entry name" value="GOLGI-ASSOCIATED RAB2 INTERACTOR PROTEIN 5B"/>
    <property type="match status" value="1"/>
</dbReference>
<dbReference type="AlphaFoldDB" id="A0A8I3MGG1"/>
<feature type="compositionally biased region" description="Polar residues" evidence="2">
    <location>
        <begin position="390"/>
        <end position="406"/>
    </location>
</feature>
<dbReference type="Ensembl" id="ENSCAFT00845001879.1">
    <property type="protein sequence ID" value="ENSCAFP00845001479.1"/>
    <property type="gene ID" value="ENSCAFG00845001095.1"/>
</dbReference>
<gene>
    <name evidence="3" type="primary">GARIN5B</name>
</gene>
<feature type="compositionally biased region" description="Polar residues" evidence="2">
    <location>
        <begin position="989"/>
        <end position="1001"/>
    </location>
</feature>
<feature type="compositionally biased region" description="Basic and acidic residues" evidence="2">
    <location>
        <begin position="248"/>
        <end position="261"/>
    </location>
</feature>
<feature type="compositionally biased region" description="Basic and acidic residues" evidence="2">
    <location>
        <begin position="929"/>
        <end position="952"/>
    </location>
</feature>
<evidence type="ECO:0000313" key="4">
    <source>
        <dbReference type="Proteomes" id="UP000805418"/>
    </source>
</evidence>
<reference evidence="3" key="3">
    <citation type="submission" date="2025-09" db="UniProtKB">
        <authorList>
            <consortium name="Ensembl"/>
        </authorList>
    </citation>
    <scope>IDENTIFICATION</scope>
    <source>
        <strain evidence="3">Boxer</strain>
    </source>
</reference>
<feature type="compositionally biased region" description="Polar residues" evidence="2">
    <location>
        <begin position="1068"/>
        <end position="1079"/>
    </location>
</feature>
<evidence type="ECO:0000256" key="2">
    <source>
        <dbReference type="SAM" id="MobiDB-lite"/>
    </source>
</evidence>
<feature type="compositionally biased region" description="Low complexity" evidence="2">
    <location>
        <begin position="1010"/>
        <end position="1019"/>
    </location>
</feature>
<reference evidence="3" key="1">
    <citation type="submission" date="2020-03" db="EMBL/GenBank/DDBJ databases">
        <title>Long-read based genome assembly of a Labrador retriever dog.</title>
        <authorList>
            <person name="Eory L."/>
            <person name="Zhang W."/>
            <person name="Schoenebeck J."/>
        </authorList>
    </citation>
    <scope>NUCLEOTIDE SEQUENCE [LARGE SCALE GENOMIC DNA]</scope>
    <source>
        <strain evidence="3">Labrador retriever</strain>
    </source>
</reference>
<comment type="similarity">
    <text evidence="1">Belongs to the GARIN family.</text>
</comment>
<accession>A0A8I3MGG1</accession>
<dbReference type="InterPro" id="IPR022168">
    <property type="entry name" value="GARIL-like_Rab2B-bd"/>
</dbReference>
<evidence type="ECO:0000313" key="3">
    <source>
        <dbReference type="Ensembl" id="ENSCAFP00845001479.1"/>
    </source>
</evidence>
<keyword evidence="4" id="KW-1185">Reference proteome</keyword>
<feature type="compositionally biased region" description="Polar residues" evidence="2">
    <location>
        <begin position="841"/>
        <end position="852"/>
    </location>
</feature>
<evidence type="ECO:0000256" key="1">
    <source>
        <dbReference type="ARBA" id="ARBA00038379"/>
    </source>
</evidence>
<dbReference type="Proteomes" id="UP000805418">
    <property type="component" value="Chromosome 1"/>
</dbReference>
<protein>
    <submittedName>
        <fullName evidence="3">Golgi associated RAB2 interactor family member 5B</fullName>
    </submittedName>
</protein>
<dbReference type="PANTHER" id="PTHR22574">
    <property type="match status" value="1"/>
</dbReference>